<dbReference type="GO" id="GO:0046872">
    <property type="term" value="F:metal ion binding"/>
    <property type="evidence" value="ECO:0007669"/>
    <property type="project" value="UniProtKB-KW"/>
</dbReference>
<dbReference type="AlphaFoldDB" id="A0A6I6LGU9"/>
<protein>
    <recommendedName>
        <fullName evidence="5">Pectate lyase</fullName>
    </recommendedName>
</protein>
<evidence type="ECO:0008006" key="5">
    <source>
        <dbReference type="Google" id="ProtNLM"/>
    </source>
</evidence>
<keyword evidence="1" id="KW-0479">Metal-binding</keyword>
<dbReference type="OrthoDB" id="8737820at2"/>
<sequence length="523" mass="56169">MSRRTCRRSAGTQHTLVSSEMLPSQPVRGPGRSEKLFTLLITITAIICTQIPADVFGQTYNPSKLPSGAQRAFPSAEGFGAASVGGRGGRVIPVTTLADSGAGSLRECMMATGPRTCVFRVAGTIELLRQIKPTSGNLTIAGQTAPGGGIAIKNHPSNLTGSPFYFNKPHNIVRHIRIRPGPTSGTKQDTTDSITIDAGAPHTIIDHVSLSWATDEPFNTTKTASNVTIQWSLVYEGLSKSTHISGEHAKAMFLEGDNITAHHVFMAHATDRMPNAGVGSRVDFVNLISYNMREKAHQYFSMKQKQSAATSGLTRQVNAIGNWVSMGPNSLRGLRIYGGNYDEQFSTNPGFAKFYLYQNIDGRRKSPTLDEKLFLDPADWKYVQTNPIGALSAQIFSPADQAVRDIMAFAGAFPRDSADRRVLQGFTSCMGAIIDHPAQVGGWPVLAGGVPYVDADADGMDDNWEKSRNITNGTADADGDGYSNLEEFLNEMAGDQDSAGNFISRVGAGTSPIPPVNCNIIPL</sequence>
<evidence type="ECO:0000256" key="1">
    <source>
        <dbReference type="ARBA" id="ARBA00022723"/>
    </source>
</evidence>
<organism evidence="3 4">
    <name type="scientific">Sphingorhabdus lacus</name>
    <dbReference type="NCBI Taxonomy" id="392610"/>
    <lineage>
        <taxon>Bacteria</taxon>
        <taxon>Pseudomonadati</taxon>
        <taxon>Pseudomonadota</taxon>
        <taxon>Alphaproteobacteria</taxon>
        <taxon>Sphingomonadales</taxon>
        <taxon>Sphingomonadaceae</taxon>
        <taxon>Sphingorhabdus</taxon>
    </lineage>
</organism>
<reference evidence="4" key="1">
    <citation type="submission" date="2019-01" db="EMBL/GenBank/DDBJ databases">
        <title>Sphingorhabdus lacus sp.nov., isolated from an oligotrophic freshwater lake.</title>
        <authorList>
            <person name="Park M."/>
        </authorList>
    </citation>
    <scope>NUCLEOTIDE SEQUENCE [LARGE SCALE GENOMIC DNA]</scope>
    <source>
        <strain evidence="4">IMCC1753</strain>
    </source>
</reference>
<dbReference type="EMBL" id="CP035733">
    <property type="protein sequence ID" value="QGY81533.1"/>
    <property type="molecule type" value="Genomic_DNA"/>
</dbReference>
<dbReference type="SUPFAM" id="SSF51126">
    <property type="entry name" value="Pectin lyase-like"/>
    <property type="match status" value="1"/>
</dbReference>
<evidence type="ECO:0000313" key="3">
    <source>
        <dbReference type="EMBL" id="QGY81533.1"/>
    </source>
</evidence>
<keyword evidence="4" id="KW-1185">Reference proteome</keyword>
<keyword evidence="2" id="KW-0325">Glycoprotein</keyword>
<proteinExistence type="predicted"/>
<dbReference type="PANTHER" id="PTHR42970:SF1">
    <property type="entry name" value="PECTATE LYASE C-RELATED"/>
    <property type="match status" value="1"/>
</dbReference>
<dbReference type="Gene3D" id="2.160.20.10">
    <property type="entry name" value="Single-stranded right-handed beta-helix, Pectin lyase-like"/>
    <property type="match status" value="1"/>
</dbReference>
<dbReference type="InterPro" id="IPR052063">
    <property type="entry name" value="Polysaccharide_Lyase_1"/>
</dbReference>
<dbReference type="PANTHER" id="PTHR42970">
    <property type="entry name" value="PECTATE LYASE C-RELATED"/>
    <property type="match status" value="1"/>
</dbReference>
<dbReference type="KEGG" id="slaa:EUU25_13490"/>
<dbReference type="InterPro" id="IPR012334">
    <property type="entry name" value="Pectin_lyas_fold"/>
</dbReference>
<dbReference type="Proteomes" id="UP000428803">
    <property type="component" value="Chromosome"/>
</dbReference>
<evidence type="ECO:0000256" key="2">
    <source>
        <dbReference type="ARBA" id="ARBA00023180"/>
    </source>
</evidence>
<name>A0A6I6LGU9_9SPHN</name>
<dbReference type="RefSeq" id="WP_158901807.1">
    <property type="nucleotide sequence ID" value="NZ_CP035733.1"/>
</dbReference>
<accession>A0A6I6LGU9</accession>
<gene>
    <name evidence="3" type="ORF">EUU25_13490</name>
</gene>
<dbReference type="InterPro" id="IPR011050">
    <property type="entry name" value="Pectin_lyase_fold/virulence"/>
</dbReference>
<evidence type="ECO:0000313" key="4">
    <source>
        <dbReference type="Proteomes" id="UP000428803"/>
    </source>
</evidence>